<feature type="region of interest" description="Disordered" evidence="1">
    <location>
        <begin position="101"/>
        <end position="131"/>
    </location>
</feature>
<evidence type="ECO:0000256" key="1">
    <source>
        <dbReference type="SAM" id="MobiDB-lite"/>
    </source>
</evidence>
<dbReference type="Proteomes" id="UP000703269">
    <property type="component" value="Unassembled WGS sequence"/>
</dbReference>
<organism evidence="2 3">
    <name type="scientific">Phanerochaete sordida</name>
    <dbReference type="NCBI Taxonomy" id="48140"/>
    <lineage>
        <taxon>Eukaryota</taxon>
        <taxon>Fungi</taxon>
        <taxon>Dikarya</taxon>
        <taxon>Basidiomycota</taxon>
        <taxon>Agaricomycotina</taxon>
        <taxon>Agaricomycetes</taxon>
        <taxon>Polyporales</taxon>
        <taxon>Phanerochaetaceae</taxon>
        <taxon>Phanerochaete</taxon>
    </lineage>
</organism>
<evidence type="ECO:0000313" key="2">
    <source>
        <dbReference type="EMBL" id="GJE90331.1"/>
    </source>
</evidence>
<dbReference type="EMBL" id="BPQB01000016">
    <property type="protein sequence ID" value="GJE90331.1"/>
    <property type="molecule type" value="Genomic_DNA"/>
</dbReference>
<reference evidence="2 3" key="1">
    <citation type="submission" date="2021-08" db="EMBL/GenBank/DDBJ databases">
        <title>Draft Genome Sequence of Phanerochaete sordida strain YK-624.</title>
        <authorList>
            <person name="Mori T."/>
            <person name="Dohra H."/>
            <person name="Suzuki T."/>
            <person name="Kawagishi H."/>
            <person name="Hirai H."/>
        </authorList>
    </citation>
    <scope>NUCLEOTIDE SEQUENCE [LARGE SCALE GENOMIC DNA]</scope>
    <source>
        <strain evidence="2 3">YK-624</strain>
    </source>
</reference>
<accession>A0A9P3G8T7</accession>
<comment type="caution">
    <text evidence="2">The sequence shown here is derived from an EMBL/GenBank/DDBJ whole genome shotgun (WGS) entry which is preliminary data.</text>
</comment>
<protein>
    <submittedName>
        <fullName evidence="2">Uncharacterized protein</fullName>
    </submittedName>
</protein>
<dbReference type="OrthoDB" id="2804468at2759"/>
<keyword evidence="3" id="KW-1185">Reference proteome</keyword>
<proteinExistence type="predicted"/>
<sequence>MRCNYPIPRPVHWKDSRFVSSIPGLSAEEQQELRDALPPAAQKHLNGGTWSMQMPEKLETFMEEIQLKLPFLAQYEDAWPAEGCMRQYLMKRRELEGRRRKRAAFARATSRSSQRDESSAPEALKKSLGSGGPGLNVTVNPLSTGPVQTFLQSICPAMGELTIVFVQGGIVDEAHLDQLGGLQKAEQLQFLRNDLGLNAFQARVVRLALATRKK</sequence>
<gene>
    <name evidence="2" type="ORF">PsYK624_064610</name>
</gene>
<name>A0A9P3G8T7_9APHY</name>
<dbReference type="AlphaFoldDB" id="A0A9P3G8T7"/>
<evidence type="ECO:0000313" key="3">
    <source>
        <dbReference type="Proteomes" id="UP000703269"/>
    </source>
</evidence>